<organism evidence="3 4">
    <name type="scientific">Botrimarina colliarenosi</name>
    <dbReference type="NCBI Taxonomy" id="2528001"/>
    <lineage>
        <taxon>Bacteria</taxon>
        <taxon>Pseudomonadati</taxon>
        <taxon>Planctomycetota</taxon>
        <taxon>Planctomycetia</taxon>
        <taxon>Pirellulales</taxon>
        <taxon>Lacipirellulaceae</taxon>
        <taxon>Botrimarina</taxon>
    </lineage>
</organism>
<sequence precursor="true">MRSLRRGLPAAFVLIACLVGPTPARAVDLFLDDLERRTFQFFWETTPQDNGLTPDRWPSPSPSSIAAVGFGLTAYTVGVERGWVSREDAAERTMTTLRFFRESAQSQDPSDSTGWRGFYYHFLDMKSGRRWRTCELSSIDTALLMLGVLAAREYYDGDAAPEPAIRELADDLYRRVEWDWMQPRPPLLAMGWKPEAGGFGGADYRGYNEAMFLYALALGSPTHPIKPAAWDAFTSTYEWAEFLGSEHVNFSPLFGHQYTACWVDLRGVSDDYLRARGLDYFENSRRATLAQRRYAIANPNGWRDYDADVWGLTACDGPANVEQVYRGDKRRFHTYLARGASADGVIDDGTIAPTAAGGSLPFAPDECLAAMRTMRERYGDRLYGKYGFRDAFNPSFRYANVALQRGVVDPEKGWFDTDYLGIDQGPLLLMAENCRTGFVWDLMKRSPYLRVGLERAGFRGGWLDGEPPRGAATTGRAAKVERGAN</sequence>
<gene>
    <name evidence="3" type="ORF">Pla108_17920</name>
</gene>
<dbReference type="EMBL" id="SJPR01000002">
    <property type="protein sequence ID" value="TWT97640.1"/>
    <property type="molecule type" value="Genomic_DNA"/>
</dbReference>
<protein>
    <recommendedName>
        <fullName evidence="2">Glycoamylase-like domain-containing protein</fullName>
    </recommendedName>
</protein>
<evidence type="ECO:0000256" key="1">
    <source>
        <dbReference type="SAM" id="SignalP"/>
    </source>
</evidence>
<keyword evidence="1" id="KW-0732">Signal</keyword>
<dbReference type="AlphaFoldDB" id="A0A5C6ADZ5"/>
<dbReference type="Proteomes" id="UP000317421">
    <property type="component" value="Unassembled WGS sequence"/>
</dbReference>
<dbReference type="Gene3D" id="1.50.10.140">
    <property type="match status" value="1"/>
</dbReference>
<comment type="caution">
    <text evidence="3">The sequence shown here is derived from an EMBL/GenBank/DDBJ whole genome shotgun (WGS) entry which is preliminary data.</text>
</comment>
<accession>A0A5C6ADZ5</accession>
<reference evidence="3 4" key="1">
    <citation type="submission" date="2019-02" db="EMBL/GenBank/DDBJ databases">
        <title>Deep-cultivation of Planctomycetes and their phenomic and genomic characterization uncovers novel biology.</title>
        <authorList>
            <person name="Wiegand S."/>
            <person name="Jogler M."/>
            <person name="Boedeker C."/>
            <person name="Pinto D."/>
            <person name="Vollmers J."/>
            <person name="Rivas-Marin E."/>
            <person name="Kohn T."/>
            <person name="Peeters S.H."/>
            <person name="Heuer A."/>
            <person name="Rast P."/>
            <person name="Oberbeckmann S."/>
            <person name="Bunk B."/>
            <person name="Jeske O."/>
            <person name="Meyerdierks A."/>
            <person name="Storesund J.E."/>
            <person name="Kallscheuer N."/>
            <person name="Luecker S."/>
            <person name="Lage O.M."/>
            <person name="Pohl T."/>
            <person name="Merkel B.J."/>
            <person name="Hornburger P."/>
            <person name="Mueller R.-W."/>
            <person name="Bruemmer F."/>
            <person name="Labrenz M."/>
            <person name="Spormann A.M."/>
            <person name="Op Den Camp H."/>
            <person name="Overmann J."/>
            <person name="Amann R."/>
            <person name="Jetten M.S.M."/>
            <person name="Mascher T."/>
            <person name="Medema M.H."/>
            <person name="Devos D.P."/>
            <person name="Kaster A.-K."/>
            <person name="Ovreas L."/>
            <person name="Rohde M."/>
            <person name="Galperin M.Y."/>
            <person name="Jogler C."/>
        </authorList>
    </citation>
    <scope>NUCLEOTIDE SEQUENCE [LARGE SCALE GENOMIC DNA]</scope>
    <source>
        <strain evidence="3 4">Pla108</strain>
    </source>
</reference>
<dbReference type="InterPro" id="IPR019282">
    <property type="entry name" value="Glycoamylase-like_cons_dom"/>
</dbReference>
<feature type="domain" description="Glycoamylase-like" evidence="2">
    <location>
        <begin position="204"/>
        <end position="447"/>
    </location>
</feature>
<proteinExistence type="predicted"/>
<feature type="chain" id="PRO_5022747888" description="Glycoamylase-like domain-containing protein" evidence="1">
    <location>
        <begin position="27"/>
        <end position="485"/>
    </location>
</feature>
<evidence type="ECO:0000313" key="3">
    <source>
        <dbReference type="EMBL" id="TWT97640.1"/>
    </source>
</evidence>
<evidence type="ECO:0000259" key="2">
    <source>
        <dbReference type="Pfam" id="PF10091"/>
    </source>
</evidence>
<dbReference type="OrthoDB" id="5937621at2"/>
<dbReference type="RefSeq" id="WP_146444562.1">
    <property type="nucleotide sequence ID" value="NZ_SJPR01000002.1"/>
</dbReference>
<dbReference type="PIRSF" id="PIRSF028431">
    <property type="entry name" value="UCP028431"/>
    <property type="match status" value="1"/>
</dbReference>
<dbReference type="Pfam" id="PF10091">
    <property type="entry name" value="Glycoamylase"/>
    <property type="match status" value="1"/>
</dbReference>
<dbReference type="InterPro" id="IPR016883">
    <property type="entry name" value="UCP028431"/>
</dbReference>
<feature type="signal peptide" evidence="1">
    <location>
        <begin position="1"/>
        <end position="26"/>
    </location>
</feature>
<name>A0A5C6ADZ5_9BACT</name>
<evidence type="ECO:0000313" key="4">
    <source>
        <dbReference type="Proteomes" id="UP000317421"/>
    </source>
</evidence>
<keyword evidence="4" id="KW-1185">Reference proteome</keyword>